<dbReference type="SUPFAM" id="SSF53335">
    <property type="entry name" value="S-adenosyl-L-methionine-dependent methyltransferases"/>
    <property type="match status" value="1"/>
</dbReference>
<dbReference type="NCBIfam" id="NF010703">
    <property type="entry name" value="PRK14103.1"/>
    <property type="match status" value="1"/>
</dbReference>
<organism evidence="1 2">
    <name type="scientific">Amycolatopsis cynarae</name>
    <dbReference type="NCBI Taxonomy" id="2995223"/>
    <lineage>
        <taxon>Bacteria</taxon>
        <taxon>Bacillati</taxon>
        <taxon>Actinomycetota</taxon>
        <taxon>Actinomycetes</taxon>
        <taxon>Pseudonocardiales</taxon>
        <taxon>Pseudonocardiaceae</taxon>
        <taxon>Amycolatopsis</taxon>
    </lineage>
</organism>
<evidence type="ECO:0000313" key="2">
    <source>
        <dbReference type="Proteomes" id="UP001163203"/>
    </source>
</evidence>
<dbReference type="Gene3D" id="3.40.50.150">
    <property type="entry name" value="Vaccinia Virus protein VP39"/>
    <property type="match status" value="1"/>
</dbReference>
<dbReference type="EMBL" id="CP113836">
    <property type="protein sequence ID" value="WAL63987.1"/>
    <property type="molecule type" value="Genomic_DNA"/>
</dbReference>
<name>A0ABY7AW66_9PSEU</name>
<reference evidence="1" key="1">
    <citation type="submission" date="2022-11" db="EMBL/GenBank/DDBJ databases">
        <authorList>
            <person name="Mo P."/>
        </authorList>
    </citation>
    <scope>NUCLEOTIDE SEQUENCE</scope>
    <source>
        <strain evidence="1">HUAS 11-8</strain>
    </source>
</reference>
<accession>A0ABY7AW66</accession>
<protein>
    <submittedName>
        <fullName evidence="1">Trans-aconitate 2-methyltransferase</fullName>
        <ecNumber evidence="1">2.1.1.144</ecNumber>
    </submittedName>
</protein>
<evidence type="ECO:0000313" key="1">
    <source>
        <dbReference type="EMBL" id="WAL63987.1"/>
    </source>
</evidence>
<dbReference type="PANTHER" id="PTHR43861:SF1">
    <property type="entry name" value="TRANS-ACONITATE 2-METHYLTRANSFERASE"/>
    <property type="match status" value="1"/>
</dbReference>
<dbReference type="Proteomes" id="UP001163203">
    <property type="component" value="Chromosome"/>
</dbReference>
<dbReference type="GO" id="GO:0030798">
    <property type="term" value="F:trans-aconitate 2-methyltransferase activity"/>
    <property type="evidence" value="ECO:0007669"/>
    <property type="project" value="UniProtKB-EC"/>
</dbReference>
<keyword evidence="1" id="KW-0808">Transferase</keyword>
<dbReference type="RefSeq" id="WP_268754232.1">
    <property type="nucleotide sequence ID" value="NZ_CP113836.1"/>
</dbReference>
<gene>
    <name evidence="1" type="ORF">ORV05_23725</name>
</gene>
<dbReference type="PANTHER" id="PTHR43861">
    <property type="entry name" value="TRANS-ACONITATE 2-METHYLTRANSFERASE-RELATED"/>
    <property type="match status" value="1"/>
</dbReference>
<dbReference type="Gene3D" id="1.10.150.290">
    <property type="entry name" value="S-adenosyl-L-methionine-dependent methyltransferases"/>
    <property type="match status" value="1"/>
</dbReference>
<keyword evidence="1" id="KW-0489">Methyltransferase</keyword>
<dbReference type="EC" id="2.1.1.144" evidence="1"/>
<dbReference type="GO" id="GO:0032259">
    <property type="term" value="P:methylation"/>
    <property type="evidence" value="ECO:0007669"/>
    <property type="project" value="UniProtKB-KW"/>
</dbReference>
<sequence>MWDPEKYLDYADQRGRPFHDLIARIGATAPRRVVDLGCGPGNLTGTLGKRWPAAILEALDSSPEMVGAARAAGLDARVLDVQDWVPADDTDVVVTNAVLHWVPGHEDLLRRWAGQLPSGAWLAMQVPGNFDAPSHTLPRELAASPEWADRLPPHTLRDEGSVGDARHYAGLLADAGCLVDAWETTYVHRLSGPDAVLEWIAGTALRSVKAALGEDLWQRFRAELAPLLDEAYPPRGDGTTWFPFRRVFAVARIAQVREPRTGSAGARCAAPAP</sequence>
<dbReference type="InterPro" id="IPR029063">
    <property type="entry name" value="SAM-dependent_MTases_sf"/>
</dbReference>
<dbReference type="Pfam" id="PF13489">
    <property type="entry name" value="Methyltransf_23"/>
    <property type="match status" value="1"/>
</dbReference>
<dbReference type="InterPro" id="IPR023149">
    <property type="entry name" value="Trans_acon_MeTrfase_C"/>
</dbReference>
<dbReference type="CDD" id="cd02440">
    <property type="entry name" value="AdoMet_MTases"/>
    <property type="match status" value="1"/>
</dbReference>
<keyword evidence="2" id="KW-1185">Reference proteome</keyword>
<proteinExistence type="predicted"/>